<feature type="transmembrane region" description="Helical" evidence="6">
    <location>
        <begin position="220"/>
        <end position="241"/>
    </location>
</feature>
<organism evidence="8 9">
    <name type="scientific">Comamonas endophytica</name>
    <dbReference type="NCBI Taxonomy" id="2949090"/>
    <lineage>
        <taxon>Bacteria</taxon>
        <taxon>Pseudomonadati</taxon>
        <taxon>Pseudomonadota</taxon>
        <taxon>Betaproteobacteria</taxon>
        <taxon>Burkholderiales</taxon>
        <taxon>Comamonadaceae</taxon>
        <taxon>Comamonas</taxon>
    </lineage>
</organism>
<keyword evidence="4 6" id="KW-0472">Membrane</keyword>
<evidence type="ECO:0000256" key="1">
    <source>
        <dbReference type="ARBA" id="ARBA00004141"/>
    </source>
</evidence>
<feature type="transmembrane region" description="Helical" evidence="6">
    <location>
        <begin position="93"/>
        <end position="111"/>
    </location>
</feature>
<protein>
    <submittedName>
        <fullName evidence="8">P-type conjugative transfer protein TrbL</fullName>
    </submittedName>
</protein>
<name>A0ABY6GF23_9BURK</name>
<feature type="transmembrane region" description="Helical" evidence="6">
    <location>
        <begin position="188"/>
        <end position="208"/>
    </location>
</feature>
<proteinExistence type="predicted"/>
<feature type="chain" id="PRO_5045071671" evidence="7">
    <location>
        <begin position="35"/>
        <end position="575"/>
    </location>
</feature>
<dbReference type="Proteomes" id="UP001162800">
    <property type="component" value="Plasmid unnamed1"/>
</dbReference>
<evidence type="ECO:0000256" key="7">
    <source>
        <dbReference type="SAM" id="SignalP"/>
    </source>
</evidence>
<keyword evidence="2 6" id="KW-0812">Transmembrane</keyword>
<reference evidence="8" key="1">
    <citation type="submission" date="2022-09" db="EMBL/GenBank/DDBJ databases">
        <title>The complete genome of Acidovorax sp. 5MLIR.</title>
        <authorList>
            <person name="Liu L."/>
            <person name="Yue J."/>
            <person name="Yang F."/>
            <person name="Yuan J."/>
            <person name="Li L."/>
        </authorList>
    </citation>
    <scope>NUCLEOTIDE SEQUENCE</scope>
    <source>
        <strain evidence="8">5MLIR</strain>
        <plasmid evidence="8">unnamed1</plasmid>
    </source>
</reference>
<feature type="transmembrane region" description="Helical" evidence="6">
    <location>
        <begin position="262"/>
        <end position="283"/>
    </location>
</feature>
<geneLocation type="plasmid" evidence="8 9">
    <name>unnamed1</name>
</geneLocation>
<comment type="subcellular location">
    <subcellularLocation>
        <location evidence="1">Membrane</location>
        <topology evidence="1">Multi-pass membrane protein</topology>
    </subcellularLocation>
</comment>
<gene>
    <name evidence="8" type="primary">trbL</name>
    <name evidence="8" type="ORF">M9799_17285</name>
</gene>
<dbReference type="InterPro" id="IPR007688">
    <property type="entry name" value="Conjugal_tfr_TrbL/VirB6"/>
</dbReference>
<keyword evidence="9" id="KW-1185">Reference proteome</keyword>
<dbReference type="Pfam" id="PF04610">
    <property type="entry name" value="TrbL"/>
    <property type="match status" value="1"/>
</dbReference>
<feature type="region of interest" description="Disordered" evidence="5">
    <location>
        <begin position="545"/>
        <end position="575"/>
    </location>
</feature>
<accession>A0ABY6GF23</accession>
<sequence>MASHAAMLSMRSGRIWLCCGVSLALLLLAGPAQAALDNMALLDTVVSKFSVKATAWQDVMMKAATWLFWTLGTISLAWTGGMMVLRKADIGEFFAEFIRFILFFGFFLWLLRNGPAFASSIIASMQQLGASAAGQQSITPSAIIDIGFKIWQQSVTKISVWAPVESLVGMLLSAGILLLLAAVAVNMLLLLVSGWILMYAGIFFLGFGGSRWTSDMAINYYKSVLGVGVQLMTMVLLVGIGNDLLKGYYEQFNKAENNLNEMVVLLVFCLVLLMLASKLPAMVAGLVTGGASNDIGSFGAGAVMGAAMGAAGAATAAAGMAGAAVRSGAAHGAGGAQALMAAYTRAAGGGATGAMADIAGKLDNKGSSAFADMDSGRTVDSGTADSSSSTRNDDRSASGSEHSADSEEGGRGGGSPSVSSASSGSAASGGNDSADRSGSGQSAGSDGTRSMDAGTTREGAGAELSGGQATGSGQPGAGSADVSGIDQRGHTGFGRALATATGTAGFLAQGSLAVGKEKMARLRSQARERMDATLGARVASAIDRSGALPTGSRAGDRTQRASEVAAFVQGDSSKG</sequence>
<dbReference type="EMBL" id="CP106882">
    <property type="protein sequence ID" value="UYG53690.1"/>
    <property type="molecule type" value="Genomic_DNA"/>
</dbReference>
<feature type="transmembrane region" description="Helical" evidence="6">
    <location>
        <begin position="295"/>
        <end position="318"/>
    </location>
</feature>
<feature type="region of interest" description="Disordered" evidence="5">
    <location>
        <begin position="370"/>
        <end position="490"/>
    </location>
</feature>
<evidence type="ECO:0000256" key="3">
    <source>
        <dbReference type="ARBA" id="ARBA00022989"/>
    </source>
</evidence>
<feature type="transmembrane region" description="Helical" evidence="6">
    <location>
        <begin position="158"/>
        <end position="181"/>
    </location>
</feature>
<evidence type="ECO:0000313" key="9">
    <source>
        <dbReference type="Proteomes" id="UP001162800"/>
    </source>
</evidence>
<feature type="compositionally biased region" description="Basic and acidic residues" evidence="5">
    <location>
        <begin position="391"/>
        <end position="410"/>
    </location>
</feature>
<evidence type="ECO:0000256" key="4">
    <source>
        <dbReference type="ARBA" id="ARBA00023136"/>
    </source>
</evidence>
<evidence type="ECO:0000256" key="2">
    <source>
        <dbReference type="ARBA" id="ARBA00022692"/>
    </source>
</evidence>
<dbReference type="InterPro" id="IPR014150">
    <property type="entry name" value="Conjugal_tfr_TrbL"/>
</dbReference>
<evidence type="ECO:0000256" key="6">
    <source>
        <dbReference type="SAM" id="Phobius"/>
    </source>
</evidence>
<evidence type="ECO:0000313" key="8">
    <source>
        <dbReference type="EMBL" id="UYG53690.1"/>
    </source>
</evidence>
<keyword evidence="8" id="KW-0614">Plasmid</keyword>
<dbReference type="NCBIfam" id="TIGR02783">
    <property type="entry name" value="TrbL_P"/>
    <property type="match status" value="1"/>
</dbReference>
<keyword evidence="3 6" id="KW-1133">Transmembrane helix</keyword>
<feature type="signal peptide" evidence="7">
    <location>
        <begin position="1"/>
        <end position="34"/>
    </location>
</feature>
<feature type="transmembrane region" description="Helical" evidence="6">
    <location>
        <begin position="66"/>
        <end position="86"/>
    </location>
</feature>
<keyword evidence="7" id="KW-0732">Signal</keyword>
<feature type="compositionally biased region" description="Low complexity" evidence="5">
    <location>
        <begin position="416"/>
        <end position="440"/>
    </location>
</feature>
<evidence type="ECO:0000256" key="5">
    <source>
        <dbReference type="SAM" id="MobiDB-lite"/>
    </source>
</evidence>
<dbReference type="RefSeq" id="WP_231044871.1">
    <property type="nucleotide sequence ID" value="NZ_CP106882.1"/>
</dbReference>